<evidence type="ECO:0000313" key="2">
    <source>
        <dbReference type="EMBL" id="KAK1128114.1"/>
    </source>
</evidence>
<feature type="domain" description="Caspase family p20" evidence="1">
    <location>
        <begin position="60"/>
        <end position="129"/>
    </location>
</feature>
<organism evidence="2 3">
    <name type="scientific">Melipona bicolor</name>
    <dbReference type="NCBI Taxonomy" id="60889"/>
    <lineage>
        <taxon>Eukaryota</taxon>
        <taxon>Metazoa</taxon>
        <taxon>Ecdysozoa</taxon>
        <taxon>Arthropoda</taxon>
        <taxon>Hexapoda</taxon>
        <taxon>Insecta</taxon>
        <taxon>Pterygota</taxon>
        <taxon>Neoptera</taxon>
        <taxon>Endopterygota</taxon>
        <taxon>Hymenoptera</taxon>
        <taxon>Apocrita</taxon>
        <taxon>Aculeata</taxon>
        <taxon>Apoidea</taxon>
        <taxon>Anthophila</taxon>
        <taxon>Apidae</taxon>
        <taxon>Melipona</taxon>
    </lineage>
</organism>
<evidence type="ECO:0000259" key="1">
    <source>
        <dbReference type="PROSITE" id="PS50208"/>
    </source>
</evidence>
<dbReference type="GO" id="GO:0006915">
    <property type="term" value="P:apoptotic process"/>
    <property type="evidence" value="ECO:0007669"/>
    <property type="project" value="TreeGrafter"/>
</dbReference>
<dbReference type="Pfam" id="PF00656">
    <property type="entry name" value="Peptidase_C14"/>
    <property type="match status" value="1"/>
</dbReference>
<dbReference type="GO" id="GO:0006508">
    <property type="term" value="P:proteolysis"/>
    <property type="evidence" value="ECO:0007669"/>
    <property type="project" value="InterPro"/>
</dbReference>
<gene>
    <name evidence="2" type="ORF">K0M31_003599</name>
</gene>
<dbReference type="AlphaFoldDB" id="A0AA40FZI3"/>
<dbReference type="PROSITE" id="PS50208">
    <property type="entry name" value="CASPASE_P20"/>
    <property type="match status" value="1"/>
</dbReference>
<dbReference type="Gene3D" id="3.40.50.1460">
    <property type="match status" value="1"/>
</dbReference>
<dbReference type="InterPro" id="IPR029030">
    <property type="entry name" value="Caspase-like_dom_sf"/>
</dbReference>
<dbReference type="PANTHER" id="PTHR10454:SF232">
    <property type="entry name" value="AT03047P-RELATED"/>
    <property type="match status" value="1"/>
</dbReference>
<keyword evidence="3" id="KW-1185">Reference proteome</keyword>
<dbReference type="PANTHER" id="PTHR10454">
    <property type="entry name" value="CASPASE"/>
    <property type="match status" value="1"/>
</dbReference>
<accession>A0AA40FZI3</accession>
<dbReference type="InterPro" id="IPR002398">
    <property type="entry name" value="Pept_C14"/>
</dbReference>
<name>A0AA40FZI3_9HYME</name>
<dbReference type="SUPFAM" id="SSF52129">
    <property type="entry name" value="Caspase-like"/>
    <property type="match status" value="1"/>
</dbReference>
<sequence length="168" mass="18807">MASRHAQQRKRTHTQCKVGKRYVIFTNGHRNDGVNFWFCQYCALYRATRANRPRLVIAGAAELINPFIKAAAEDHTDADCLIVAAMSHGESGFLHTTDNVYPVDMLWTPFLGDRCPSLASKPKLFFIQVSSLLSDVLLTLIGHFGTLVVVDNEFLLILRNNDADTTLP</sequence>
<dbReference type="GO" id="GO:0004197">
    <property type="term" value="F:cysteine-type endopeptidase activity"/>
    <property type="evidence" value="ECO:0007669"/>
    <property type="project" value="InterPro"/>
</dbReference>
<protein>
    <recommendedName>
        <fullName evidence="1">Caspase family p20 domain-containing protein</fullName>
    </recommendedName>
</protein>
<proteinExistence type="predicted"/>
<comment type="caution">
    <text evidence="2">The sequence shown here is derived from an EMBL/GenBank/DDBJ whole genome shotgun (WGS) entry which is preliminary data.</text>
</comment>
<reference evidence="2" key="1">
    <citation type="submission" date="2021-10" db="EMBL/GenBank/DDBJ databases">
        <title>Melipona bicolor Genome sequencing and assembly.</title>
        <authorList>
            <person name="Araujo N.S."/>
            <person name="Arias M.C."/>
        </authorList>
    </citation>
    <scope>NUCLEOTIDE SEQUENCE</scope>
    <source>
        <strain evidence="2">USP_2M_L1-L4_2017</strain>
        <tissue evidence="2">Whole body</tissue>
    </source>
</reference>
<evidence type="ECO:0000313" key="3">
    <source>
        <dbReference type="Proteomes" id="UP001177670"/>
    </source>
</evidence>
<dbReference type="InterPro" id="IPR001309">
    <property type="entry name" value="Pept_C14_p20"/>
</dbReference>
<dbReference type="GO" id="GO:0043525">
    <property type="term" value="P:positive regulation of neuron apoptotic process"/>
    <property type="evidence" value="ECO:0007669"/>
    <property type="project" value="TreeGrafter"/>
</dbReference>
<dbReference type="GO" id="GO:0005737">
    <property type="term" value="C:cytoplasm"/>
    <property type="evidence" value="ECO:0007669"/>
    <property type="project" value="TreeGrafter"/>
</dbReference>
<dbReference type="EMBL" id="JAHYIQ010000011">
    <property type="protein sequence ID" value="KAK1128114.1"/>
    <property type="molecule type" value="Genomic_DNA"/>
</dbReference>
<dbReference type="InterPro" id="IPR011600">
    <property type="entry name" value="Pept_C14_caspase"/>
</dbReference>
<dbReference type="Proteomes" id="UP001177670">
    <property type="component" value="Unassembled WGS sequence"/>
</dbReference>